<dbReference type="GO" id="GO:0005524">
    <property type="term" value="F:ATP binding"/>
    <property type="evidence" value="ECO:0007669"/>
    <property type="project" value="UniProtKB-KW"/>
</dbReference>
<dbReference type="CDD" id="cd01166">
    <property type="entry name" value="KdgK"/>
    <property type="match status" value="1"/>
</dbReference>
<keyword evidence="8" id="KW-1185">Reference proteome</keyword>
<dbReference type="GO" id="GO:0016301">
    <property type="term" value="F:kinase activity"/>
    <property type="evidence" value="ECO:0007669"/>
    <property type="project" value="UniProtKB-KW"/>
</dbReference>
<sequence>MSEQFDVVALGEAMVEFNQARSSEPLYRQGFGGDTSNAVIAASRQGARTAYLSRVGEDHFGRMLLDLWQTEGVDVSAVARDPQAPTGLYFVNHGPEGHAFSYLRAGSAASRMQPQTMDLSAAARTRWLHISGISQAISAGACDTVFAAIETARAAGGKVSFDPNLRLSLWPLARARATICATIAMTDLFLPSLDEAVALAGTDDVPAIFAWARAHGAHTVVLKAGSAGAWYAEQGAQPQLAAARAVQAVDATGAGDCFDGSLLARLAAGDTLGDAVRYANGAAGLSTLGHGAVAPIPTAAQVRAALA</sequence>
<accession>A0A6L5QCU8</accession>
<organism evidence="7 8">
    <name type="scientific">Duganella alba</name>
    <dbReference type="NCBI Taxonomy" id="2666081"/>
    <lineage>
        <taxon>Bacteria</taxon>
        <taxon>Pseudomonadati</taxon>
        <taxon>Pseudomonadota</taxon>
        <taxon>Betaproteobacteria</taxon>
        <taxon>Burkholderiales</taxon>
        <taxon>Oxalobacteraceae</taxon>
        <taxon>Telluria group</taxon>
        <taxon>Duganella</taxon>
    </lineage>
</organism>
<dbReference type="PANTHER" id="PTHR43085">
    <property type="entry name" value="HEXOKINASE FAMILY MEMBER"/>
    <property type="match status" value="1"/>
</dbReference>
<gene>
    <name evidence="7" type="ORF">GJ697_07110</name>
</gene>
<dbReference type="SUPFAM" id="SSF53613">
    <property type="entry name" value="Ribokinase-like"/>
    <property type="match status" value="1"/>
</dbReference>
<dbReference type="PRINTS" id="PR00990">
    <property type="entry name" value="RIBOKINASE"/>
</dbReference>
<feature type="domain" description="Carbohydrate kinase PfkB" evidence="6">
    <location>
        <begin position="6"/>
        <end position="298"/>
    </location>
</feature>
<dbReference type="Gene3D" id="3.40.1190.20">
    <property type="match status" value="1"/>
</dbReference>
<keyword evidence="5" id="KW-0067">ATP-binding</keyword>
<evidence type="ECO:0000256" key="3">
    <source>
        <dbReference type="ARBA" id="ARBA00022741"/>
    </source>
</evidence>
<evidence type="ECO:0000313" key="8">
    <source>
        <dbReference type="Proteomes" id="UP000481037"/>
    </source>
</evidence>
<comment type="similarity">
    <text evidence="1">Belongs to the carbohydrate kinase PfkB family.</text>
</comment>
<dbReference type="InterPro" id="IPR029056">
    <property type="entry name" value="Ribokinase-like"/>
</dbReference>
<dbReference type="InterPro" id="IPR050306">
    <property type="entry name" value="PfkB_Carbo_kinase"/>
</dbReference>
<dbReference type="EMBL" id="WKJM01000004">
    <property type="protein sequence ID" value="MRX07596.1"/>
    <property type="molecule type" value="Genomic_DNA"/>
</dbReference>
<keyword evidence="4 7" id="KW-0418">Kinase</keyword>
<dbReference type="RefSeq" id="WP_154363245.1">
    <property type="nucleotide sequence ID" value="NZ_WKJM01000004.1"/>
</dbReference>
<evidence type="ECO:0000313" key="7">
    <source>
        <dbReference type="EMBL" id="MRX07596.1"/>
    </source>
</evidence>
<evidence type="ECO:0000256" key="5">
    <source>
        <dbReference type="ARBA" id="ARBA00022840"/>
    </source>
</evidence>
<proteinExistence type="inferred from homology"/>
<protein>
    <submittedName>
        <fullName evidence="7">Sugar kinase</fullName>
    </submittedName>
</protein>
<evidence type="ECO:0000259" key="6">
    <source>
        <dbReference type="Pfam" id="PF00294"/>
    </source>
</evidence>
<name>A0A6L5QCU8_9BURK</name>
<reference evidence="7 8" key="1">
    <citation type="submission" date="2019-11" db="EMBL/GenBank/DDBJ databases">
        <title>Novel species isolated from a subtropical stream in China.</title>
        <authorList>
            <person name="Lu H."/>
        </authorList>
    </citation>
    <scope>NUCLEOTIDE SEQUENCE [LARGE SCALE GENOMIC DNA]</scope>
    <source>
        <strain evidence="7 8">FT25W</strain>
    </source>
</reference>
<dbReference type="Proteomes" id="UP000481037">
    <property type="component" value="Unassembled WGS sequence"/>
</dbReference>
<evidence type="ECO:0000256" key="1">
    <source>
        <dbReference type="ARBA" id="ARBA00010688"/>
    </source>
</evidence>
<dbReference type="Pfam" id="PF00294">
    <property type="entry name" value="PfkB"/>
    <property type="match status" value="1"/>
</dbReference>
<dbReference type="PANTHER" id="PTHR43085:SF1">
    <property type="entry name" value="PSEUDOURIDINE KINASE-RELATED"/>
    <property type="match status" value="1"/>
</dbReference>
<comment type="caution">
    <text evidence="7">The sequence shown here is derived from an EMBL/GenBank/DDBJ whole genome shotgun (WGS) entry which is preliminary data.</text>
</comment>
<keyword evidence="3" id="KW-0547">Nucleotide-binding</keyword>
<dbReference type="InterPro" id="IPR002139">
    <property type="entry name" value="Ribo/fructo_kinase"/>
</dbReference>
<dbReference type="AlphaFoldDB" id="A0A6L5QCU8"/>
<dbReference type="InterPro" id="IPR011611">
    <property type="entry name" value="PfkB_dom"/>
</dbReference>
<evidence type="ECO:0000256" key="2">
    <source>
        <dbReference type="ARBA" id="ARBA00022679"/>
    </source>
</evidence>
<evidence type="ECO:0000256" key="4">
    <source>
        <dbReference type="ARBA" id="ARBA00022777"/>
    </source>
</evidence>
<keyword evidence="2" id="KW-0808">Transferase</keyword>